<keyword evidence="3 9" id="KW-0808">Transferase</keyword>
<dbReference type="NCBIfam" id="TIGR03023">
    <property type="entry name" value="WcaJ_sugtrans"/>
    <property type="match status" value="1"/>
</dbReference>
<feature type="domain" description="Bacterial sugar transferase" evidence="8">
    <location>
        <begin position="294"/>
        <end position="477"/>
    </location>
</feature>
<evidence type="ECO:0000256" key="5">
    <source>
        <dbReference type="ARBA" id="ARBA00022989"/>
    </source>
</evidence>
<dbReference type="Proteomes" id="UP000199548">
    <property type="component" value="Unassembled WGS sequence"/>
</dbReference>
<comment type="similarity">
    <text evidence="2">Belongs to the bacterial sugar transferase family.</text>
</comment>
<evidence type="ECO:0000256" key="2">
    <source>
        <dbReference type="ARBA" id="ARBA00006464"/>
    </source>
</evidence>
<evidence type="ECO:0000259" key="8">
    <source>
        <dbReference type="Pfam" id="PF02397"/>
    </source>
</evidence>
<evidence type="ECO:0000256" key="4">
    <source>
        <dbReference type="ARBA" id="ARBA00022692"/>
    </source>
</evidence>
<dbReference type="Pfam" id="PF02397">
    <property type="entry name" value="Bac_transf"/>
    <property type="match status" value="1"/>
</dbReference>
<evidence type="ECO:0000256" key="7">
    <source>
        <dbReference type="SAM" id="Phobius"/>
    </source>
</evidence>
<keyword evidence="6 7" id="KW-0472">Membrane</keyword>
<feature type="transmembrane region" description="Helical" evidence="7">
    <location>
        <begin position="29"/>
        <end position="49"/>
    </location>
</feature>
<feature type="transmembrane region" description="Helical" evidence="7">
    <location>
        <begin position="124"/>
        <end position="142"/>
    </location>
</feature>
<dbReference type="GO" id="GO:0089702">
    <property type="term" value="F:undecaprenyl-phosphate glucose phosphotransferase activity"/>
    <property type="evidence" value="ECO:0007669"/>
    <property type="project" value="TreeGrafter"/>
</dbReference>
<feature type="transmembrane region" description="Helical" evidence="7">
    <location>
        <begin position="92"/>
        <end position="112"/>
    </location>
</feature>
<organism evidence="9 10">
    <name type="scientific">Paraburkholderia megapolitana</name>
    <dbReference type="NCBI Taxonomy" id="420953"/>
    <lineage>
        <taxon>Bacteria</taxon>
        <taxon>Pseudomonadati</taxon>
        <taxon>Pseudomonadota</taxon>
        <taxon>Betaproteobacteria</taxon>
        <taxon>Burkholderiales</taxon>
        <taxon>Burkholderiaceae</taxon>
        <taxon>Paraburkholderia</taxon>
    </lineage>
</organism>
<reference evidence="9 10" key="1">
    <citation type="submission" date="2016-10" db="EMBL/GenBank/DDBJ databases">
        <authorList>
            <person name="de Groot N.N."/>
        </authorList>
    </citation>
    <scope>NUCLEOTIDE SEQUENCE [LARGE SCALE GENOMIC DNA]</scope>
    <source>
        <strain evidence="9 10">LMG 23650</strain>
    </source>
</reference>
<name>A0A1I3DMJ1_9BURK</name>
<proteinExistence type="inferred from homology"/>
<protein>
    <submittedName>
        <fullName evidence="9">Undecaprenyl-phosphate glucose phosphotransferase</fullName>
    </submittedName>
</protein>
<evidence type="ECO:0000256" key="3">
    <source>
        <dbReference type="ARBA" id="ARBA00022679"/>
    </source>
</evidence>
<evidence type="ECO:0000256" key="1">
    <source>
        <dbReference type="ARBA" id="ARBA00004141"/>
    </source>
</evidence>
<dbReference type="EMBL" id="FOQU01000001">
    <property type="protein sequence ID" value="SFH87768.1"/>
    <property type="molecule type" value="Genomic_DNA"/>
</dbReference>
<dbReference type="GO" id="GO:0016020">
    <property type="term" value="C:membrane"/>
    <property type="evidence" value="ECO:0007669"/>
    <property type="project" value="UniProtKB-SubCell"/>
</dbReference>
<comment type="subcellular location">
    <subcellularLocation>
        <location evidence="1">Membrane</location>
        <topology evidence="1">Multi-pass membrane protein</topology>
    </subcellularLocation>
</comment>
<dbReference type="GO" id="GO:0009242">
    <property type="term" value="P:colanic acid biosynthetic process"/>
    <property type="evidence" value="ECO:0007669"/>
    <property type="project" value="TreeGrafter"/>
</dbReference>
<dbReference type="InterPro" id="IPR003362">
    <property type="entry name" value="Bact_transf"/>
</dbReference>
<dbReference type="STRING" id="420953.SAMN05192543_101405"/>
<feature type="transmembrane region" description="Helical" evidence="7">
    <location>
        <begin position="300"/>
        <end position="320"/>
    </location>
</feature>
<keyword evidence="4 7" id="KW-0812">Transmembrane</keyword>
<dbReference type="Pfam" id="PF13727">
    <property type="entry name" value="CoA_binding_3"/>
    <property type="match status" value="1"/>
</dbReference>
<dbReference type="Gene3D" id="3.40.50.720">
    <property type="entry name" value="NAD(P)-binding Rossmann-like Domain"/>
    <property type="match status" value="1"/>
</dbReference>
<dbReference type="PANTHER" id="PTHR30576:SF21">
    <property type="entry name" value="UDP-GLUCOSE:UNDECAPRENYL-PHOSPHATE GLUCOSE-1-PHOSPHATE TRANSFERASE"/>
    <property type="match status" value="1"/>
</dbReference>
<evidence type="ECO:0000313" key="10">
    <source>
        <dbReference type="Proteomes" id="UP000199548"/>
    </source>
</evidence>
<sequence length="485" mass="53419">MPAYGDADVSTADFAFTRRSTQGSGPPGLLARAVDVLLIVGGAAAAAQIRFEHVAHSRLDAAFVAFATAFTLALFPVFGIYQSWRGRSLLRLASQISLAWVVVQGCALVLMFSLHRTDFISRLWFAYWTGITGGGLIVSRLATHAVLRRVRHAGLNLRNVAVVGRGVHCHDVVSNIVASPASGFRAAAVFDVAPNVVPASNAAMPGVPTFDDLTQFIRHVREQGWQELWLALPLSEERTMLRLVSEFRDDLINIRFIPDISSLALFDGGMIDLIGVPAINLAASPLPPHALAKKELFDRVFAVLALLALTPLLIAIALAVKVSSRGPVLFKQRRKGADGRVFRIYKFRTMRTHDEAAGVVTQATRSDARVTSLGRFLRRTSLDELPQFVNVLRGEMSVVGPRPHALEHDELYQKVVSGYIHRYRIKPGITGWAQVNGFRGETDRVEKMQGRVEHDLYYLRNWSFALDMRIVAATIARGFSDSNAF</sequence>
<dbReference type="InterPro" id="IPR017473">
    <property type="entry name" value="Undecaprenyl-P_gluc_Ptfrase"/>
</dbReference>
<evidence type="ECO:0000313" key="9">
    <source>
        <dbReference type="EMBL" id="SFH87768.1"/>
    </source>
</evidence>
<dbReference type="InterPro" id="IPR017475">
    <property type="entry name" value="EPS_sugar_tfrase"/>
</dbReference>
<dbReference type="AlphaFoldDB" id="A0A1I3DMJ1"/>
<dbReference type="NCBIfam" id="TIGR03025">
    <property type="entry name" value="EPS_sugtrans"/>
    <property type="match status" value="1"/>
</dbReference>
<dbReference type="PANTHER" id="PTHR30576">
    <property type="entry name" value="COLANIC BIOSYNTHESIS UDP-GLUCOSE LIPID CARRIER TRANSFERASE"/>
    <property type="match status" value="1"/>
</dbReference>
<keyword evidence="10" id="KW-1185">Reference proteome</keyword>
<evidence type="ECO:0000256" key="6">
    <source>
        <dbReference type="ARBA" id="ARBA00023136"/>
    </source>
</evidence>
<gene>
    <name evidence="9" type="ORF">SAMN05192543_101405</name>
</gene>
<feature type="transmembrane region" description="Helical" evidence="7">
    <location>
        <begin position="61"/>
        <end position="80"/>
    </location>
</feature>
<keyword evidence="5 7" id="KW-1133">Transmembrane helix</keyword>
<accession>A0A1I3DMJ1</accession>